<dbReference type="Proteomes" id="UP000092460">
    <property type="component" value="Unassembled WGS sequence"/>
</dbReference>
<dbReference type="STRING" id="67801.A0A1B0BD60"/>
<reference evidence="2" key="1">
    <citation type="submission" date="2015-01" db="EMBL/GenBank/DDBJ databases">
        <authorList>
            <person name="Aksoy S."/>
            <person name="Warren W."/>
            <person name="Wilson R.K."/>
        </authorList>
    </citation>
    <scope>NUCLEOTIDE SEQUENCE [LARGE SCALE GENOMIC DNA]</scope>
    <source>
        <strain evidence="2">IAEA</strain>
    </source>
</reference>
<dbReference type="EnsemblMetazoa" id="GPPI026299-RA">
    <property type="protein sequence ID" value="GPPI026299-PA"/>
    <property type="gene ID" value="GPPI026299"/>
</dbReference>
<reference evidence="1" key="2">
    <citation type="submission" date="2020-05" db="UniProtKB">
        <authorList>
            <consortium name="EnsemblMetazoa"/>
        </authorList>
    </citation>
    <scope>IDENTIFICATION</scope>
    <source>
        <strain evidence="1">IAEA</strain>
    </source>
</reference>
<sequence length="83" mass="9891">MERIFSRDKQTVLWLVTRLCDCYDNMSIESEGGGSLKDPRFLFLLHVVRRRYKEAAETSVITANREQLNRKYKPVCHLLFCMY</sequence>
<protein>
    <submittedName>
        <fullName evidence="1">Uncharacterized protein</fullName>
    </submittedName>
</protein>
<organism evidence="1 2">
    <name type="scientific">Glossina palpalis gambiensis</name>
    <dbReference type="NCBI Taxonomy" id="67801"/>
    <lineage>
        <taxon>Eukaryota</taxon>
        <taxon>Metazoa</taxon>
        <taxon>Ecdysozoa</taxon>
        <taxon>Arthropoda</taxon>
        <taxon>Hexapoda</taxon>
        <taxon>Insecta</taxon>
        <taxon>Pterygota</taxon>
        <taxon>Neoptera</taxon>
        <taxon>Endopterygota</taxon>
        <taxon>Diptera</taxon>
        <taxon>Brachycera</taxon>
        <taxon>Muscomorpha</taxon>
        <taxon>Hippoboscoidea</taxon>
        <taxon>Glossinidae</taxon>
        <taxon>Glossina</taxon>
    </lineage>
</organism>
<evidence type="ECO:0000313" key="2">
    <source>
        <dbReference type="Proteomes" id="UP000092460"/>
    </source>
</evidence>
<accession>A0A1B0BD60</accession>
<dbReference type="EMBL" id="JXJN01012349">
    <property type="status" value="NOT_ANNOTATED_CDS"/>
    <property type="molecule type" value="Genomic_DNA"/>
</dbReference>
<dbReference type="AlphaFoldDB" id="A0A1B0BD60"/>
<keyword evidence="2" id="KW-1185">Reference proteome</keyword>
<name>A0A1B0BD60_9MUSC</name>
<dbReference type="VEuPathDB" id="VectorBase:GPPI026299"/>
<proteinExistence type="predicted"/>
<evidence type="ECO:0000313" key="1">
    <source>
        <dbReference type="EnsemblMetazoa" id="GPPI026299-PA"/>
    </source>
</evidence>